<evidence type="ECO:0000313" key="2">
    <source>
        <dbReference type="Proteomes" id="UP001055811"/>
    </source>
</evidence>
<organism evidence="1 2">
    <name type="scientific">Cichorium intybus</name>
    <name type="common">Chicory</name>
    <dbReference type="NCBI Taxonomy" id="13427"/>
    <lineage>
        <taxon>Eukaryota</taxon>
        <taxon>Viridiplantae</taxon>
        <taxon>Streptophyta</taxon>
        <taxon>Embryophyta</taxon>
        <taxon>Tracheophyta</taxon>
        <taxon>Spermatophyta</taxon>
        <taxon>Magnoliopsida</taxon>
        <taxon>eudicotyledons</taxon>
        <taxon>Gunneridae</taxon>
        <taxon>Pentapetalae</taxon>
        <taxon>asterids</taxon>
        <taxon>campanulids</taxon>
        <taxon>Asterales</taxon>
        <taxon>Asteraceae</taxon>
        <taxon>Cichorioideae</taxon>
        <taxon>Cichorieae</taxon>
        <taxon>Cichoriinae</taxon>
        <taxon>Cichorium</taxon>
    </lineage>
</organism>
<dbReference type="EMBL" id="CM042016">
    <property type="protein sequence ID" value="KAI3698507.1"/>
    <property type="molecule type" value="Genomic_DNA"/>
</dbReference>
<gene>
    <name evidence="1" type="ORF">L2E82_42111</name>
</gene>
<evidence type="ECO:0000313" key="1">
    <source>
        <dbReference type="EMBL" id="KAI3698507.1"/>
    </source>
</evidence>
<name>A0ACB8ZL11_CICIN</name>
<proteinExistence type="predicted"/>
<reference evidence="1 2" key="2">
    <citation type="journal article" date="2022" name="Mol. Ecol. Resour.">
        <title>The genomes of chicory, endive, great burdock and yacon provide insights into Asteraceae paleo-polyploidization history and plant inulin production.</title>
        <authorList>
            <person name="Fan W."/>
            <person name="Wang S."/>
            <person name="Wang H."/>
            <person name="Wang A."/>
            <person name="Jiang F."/>
            <person name="Liu H."/>
            <person name="Zhao H."/>
            <person name="Xu D."/>
            <person name="Zhang Y."/>
        </authorList>
    </citation>
    <scope>NUCLEOTIDE SEQUENCE [LARGE SCALE GENOMIC DNA]</scope>
    <source>
        <strain evidence="2">cv. Punajuju</strain>
        <tissue evidence="1">Leaves</tissue>
    </source>
</reference>
<keyword evidence="2" id="KW-1185">Reference proteome</keyword>
<reference evidence="2" key="1">
    <citation type="journal article" date="2022" name="Mol. Ecol. Resour.">
        <title>The genomes of chicory, endive, great burdock and yacon provide insights into Asteraceae palaeo-polyploidization history and plant inulin production.</title>
        <authorList>
            <person name="Fan W."/>
            <person name="Wang S."/>
            <person name="Wang H."/>
            <person name="Wang A."/>
            <person name="Jiang F."/>
            <person name="Liu H."/>
            <person name="Zhao H."/>
            <person name="Xu D."/>
            <person name="Zhang Y."/>
        </authorList>
    </citation>
    <scope>NUCLEOTIDE SEQUENCE [LARGE SCALE GENOMIC DNA]</scope>
    <source>
        <strain evidence="2">cv. Punajuju</strain>
    </source>
</reference>
<dbReference type="Proteomes" id="UP001055811">
    <property type="component" value="Linkage Group LG08"/>
</dbReference>
<protein>
    <submittedName>
        <fullName evidence="1">Uncharacterized protein</fullName>
    </submittedName>
</protein>
<sequence length="124" mass="13585">MVLQTQRCPSTPAQHHPDARYQQQAYSMYQESGGRIQDGGYTNFSAITGQMTPYSNYSQVSTYSSENSQHQSGGYQGGGVGVITTGLNQTSYHGHSQSHGHNGYGNGPSYGYQKHSWTLKNLDD</sequence>
<accession>A0ACB8ZL11</accession>
<comment type="caution">
    <text evidence="1">The sequence shown here is derived from an EMBL/GenBank/DDBJ whole genome shotgun (WGS) entry which is preliminary data.</text>
</comment>